<comment type="caution">
    <text evidence="3">The sequence shown here is derived from an EMBL/GenBank/DDBJ whole genome shotgun (WGS) entry which is preliminary data.</text>
</comment>
<reference evidence="3 4" key="1">
    <citation type="submission" date="2019-09" db="EMBL/GenBank/DDBJ databases">
        <title>Genome sequence and assembly of Taibaiella sp.</title>
        <authorList>
            <person name="Chhetri G."/>
        </authorList>
    </citation>
    <scope>NUCLEOTIDE SEQUENCE [LARGE SCALE GENOMIC DNA]</scope>
    <source>
        <strain evidence="3 4">KVB11</strain>
    </source>
</reference>
<feature type="chain" id="PRO_5024460112" evidence="1">
    <location>
        <begin position="21"/>
        <end position="350"/>
    </location>
</feature>
<accession>A0A5M6CNT8</accession>
<evidence type="ECO:0000313" key="4">
    <source>
        <dbReference type="Proteomes" id="UP000323632"/>
    </source>
</evidence>
<organism evidence="3 4">
    <name type="scientific">Taibaiella lutea</name>
    <dbReference type="NCBI Taxonomy" id="2608001"/>
    <lineage>
        <taxon>Bacteria</taxon>
        <taxon>Pseudomonadati</taxon>
        <taxon>Bacteroidota</taxon>
        <taxon>Chitinophagia</taxon>
        <taxon>Chitinophagales</taxon>
        <taxon>Chitinophagaceae</taxon>
        <taxon>Taibaiella</taxon>
    </lineage>
</organism>
<dbReference type="InterPro" id="IPR013783">
    <property type="entry name" value="Ig-like_fold"/>
</dbReference>
<keyword evidence="1" id="KW-0732">Signal</keyword>
<name>A0A5M6CNT8_9BACT</name>
<evidence type="ECO:0000259" key="2">
    <source>
        <dbReference type="Pfam" id="PF18962"/>
    </source>
</evidence>
<evidence type="ECO:0000313" key="3">
    <source>
        <dbReference type="EMBL" id="KAA5536881.1"/>
    </source>
</evidence>
<dbReference type="Gene3D" id="2.60.40.10">
    <property type="entry name" value="Immunoglobulins"/>
    <property type="match status" value="1"/>
</dbReference>
<dbReference type="RefSeq" id="WP_150031458.1">
    <property type="nucleotide sequence ID" value="NZ_VWSH01000001.1"/>
</dbReference>
<sequence>MKKIYLSLLSVGLLASSVLAQTPEKKSMALINKITGVKCYYCGEWGWDMAKEVSEATEGKALFMEVFVSFGGDNSLASPDAVALNSAWLSPGWGGIPDFGVNGVGITTGSITNATLTGAVNTFDATDPVASPANKMTISGNTMTVNAKAQFWSAASGEYYLAAYMVEDSIVWEQSGPIGASGPVAHHDVLRGSMSTGMSFGEQIANGSVTANQTFDKTFTFNITDATWRKSKMSVYTVIWKKNGTKYEFVNASKTNNGTTSIEDVINTASVDIFPNPAMGSLFVSMDVVKSCTATFNICDITGRQLSSTSTMLKQGNNKQTLNTATLTPGLYILNVQTENGTIQKKFVKG</sequence>
<dbReference type="Proteomes" id="UP000323632">
    <property type="component" value="Unassembled WGS sequence"/>
</dbReference>
<dbReference type="AlphaFoldDB" id="A0A5M6CNT8"/>
<feature type="domain" description="Secretion system C-terminal sorting" evidence="2">
    <location>
        <begin position="273"/>
        <end position="348"/>
    </location>
</feature>
<evidence type="ECO:0000256" key="1">
    <source>
        <dbReference type="SAM" id="SignalP"/>
    </source>
</evidence>
<dbReference type="InterPro" id="IPR026444">
    <property type="entry name" value="Secre_tail"/>
</dbReference>
<proteinExistence type="predicted"/>
<dbReference type="NCBIfam" id="TIGR04183">
    <property type="entry name" value="Por_Secre_tail"/>
    <property type="match status" value="1"/>
</dbReference>
<keyword evidence="4" id="KW-1185">Reference proteome</keyword>
<gene>
    <name evidence="3" type="ORF">F0919_04195</name>
</gene>
<feature type="signal peptide" evidence="1">
    <location>
        <begin position="1"/>
        <end position="20"/>
    </location>
</feature>
<dbReference type="EMBL" id="VWSH01000001">
    <property type="protein sequence ID" value="KAA5536881.1"/>
    <property type="molecule type" value="Genomic_DNA"/>
</dbReference>
<dbReference type="Pfam" id="PF18962">
    <property type="entry name" value="Por_Secre_tail"/>
    <property type="match status" value="1"/>
</dbReference>
<protein>
    <submittedName>
        <fullName evidence="3">Omp28-related outer membrane protein</fullName>
    </submittedName>
</protein>